<dbReference type="Proteomes" id="UP001550044">
    <property type="component" value="Unassembled WGS sequence"/>
</dbReference>
<comment type="caution">
    <text evidence="3">The sequence shown here is derived from an EMBL/GenBank/DDBJ whole genome shotgun (WGS) entry which is preliminary data.</text>
</comment>
<dbReference type="EMBL" id="JBEXIP010000032">
    <property type="protein sequence ID" value="MET8437010.1"/>
    <property type="molecule type" value="Genomic_DNA"/>
</dbReference>
<sequence>MLPKPRIQVLSVLGLFQTATSGQPDEPAVWRLLRSLAERADLPLRGPHGVKGDAVTHARAKPEARPDKVQRWADHKNPRTTQRYSHRKELLD</sequence>
<dbReference type="RefSeq" id="WP_356711785.1">
    <property type="nucleotide sequence ID" value="NZ_JBEXIP010000032.1"/>
</dbReference>
<feature type="compositionally biased region" description="Basic and acidic residues" evidence="2">
    <location>
        <begin position="50"/>
        <end position="77"/>
    </location>
</feature>
<evidence type="ECO:0000313" key="3">
    <source>
        <dbReference type="EMBL" id="MET8437010.1"/>
    </source>
</evidence>
<reference evidence="3 4" key="1">
    <citation type="submission" date="2024-06" db="EMBL/GenBank/DDBJ databases">
        <title>The Natural Products Discovery Center: Release of the First 8490 Sequenced Strains for Exploring Actinobacteria Biosynthetic Diversity.</title>
        <authorList>
            <person name="Kalkreuter E."/>
            <person name="Kautsar S.A."/>
            <person name="Yang D."/>
            <person name="Bader C.D."/>
            <person name="Teijaro C.N."/>
            <person name="Fluegel L."/>
            <person name="Davis C.M."/>
            <person name="Simpson J.R."/>
            <person name="Lauterbach L."/>
            <person name="Steele A.D."/>
            <person name="Gui C."/>
            <person name="Meng S."/>
            <person name="Li G."/>
            <person name="Viehrig K."/>
            <person name="Ye F."/>
            <person name="Su P."/>
            <person name="Kiefer A.F."/>
            <person name="Nichols A."/>
            <person name="Cepeda A.J."/>
            <person name="Yan W."/>
            <person name="Fan B."/>
            <person name="Jiang Y."/>
            <person name="Adhikari A."/>
            <person name="Zheng C.-J."/>
            <person name="Schuster L."/>
            <person name="Cowan T.M."/>
            <person name="Smanski M.J."/>
            <person name="Chevrette M.G."/>
            <person name="De Carvalho L.P.S."/>
            <person name="Shen B."/>
        </authorList>
    </citation>
    <scope>NUCLEOTIDE SEQUENCE [LARGE SCALE GENOMIC DNA]</scope>
    <source>
        <strain evidence="3 4">NPDC005137</strain>
    </source>
</reference>
<protein>
    <recommendedName>
        <fullName evidence="5">Tyr recombinase domain-containing protein</fullName>
    </recommendedName>
</protein>
<accession>A0ABV2UGP5</accession>
<feature type="region of interest" description="Disordered" evidence="2">
    <location>
        <begin position="44"/>
        <end position="92"/>
    </location>
</feature>
<keyword evidence="1" id="KW-0233">DNA recombination</keyword>
<evidence type="ECO:0000256" key="2">
    <source>
        <dbReference type="SAM" id="MobiDB-lite"/>
    </source>
</evidence>
<gene>
    <name evidence="3" type="ORF">ABZV61_30445</name>
</gene>
<proteinExistence type="predicted"/>
<dbReference type="SUPFAM" id="SSF56349">
    <property type="entry name" value="DNA breaking-rejoining enzymes"/>
    <property type="match status" value="1"/>
</dbReference>
<evidence type="ECO:0008006" key="5">
    <source>
        <dbReference type="Google" id="ProtNLM"/>
    </source>
</evidence>
<keyword evidence="4" id="KW-1185">Reference proteome</keyword>
<organism evidence="3 4">
    <name type="scientific">Streptomyces sp. 900116325</name>
    <dbReference type="NCBI Taxonomy" id="3154295"/>
    <lineage>
        <taxon>Bacteria</taxon>
        <taxon>Bacillati</taxon>
        <taxon>Actinomycetota</taxon>
        <taxon>Actinomycetes</taxon>
        <taxon>Kitasatosporales</taxon>
        <taxon>Streptomycetaceae</taxon>
        <taxon>Streptomyces</taxon>
    </lineage>
</organism>
<evidence type="ECO:0000256" key="1">
    <source>
        <dbReference type="ARBA" id="ARBA00023172"/>
    </source>
</evidence>
<dbReference type="Gene3D" id="1.10.443.10">
    <property type="entry name" value="Intergrase catalytic core"/>
    <property type="match status" value="1"/>
</dbReference>
<evidence type="ECO:0000313" key="4">
    <source>
        <dbReference type="Proteomes" id="UP001550044"/>
    </source>
</evidence>
<dbReference type="InterPro" id="IPR013762">
    <property type="entry name" value="Integrase-like_cat_sf"/>
</dbReference>
<name>A0ABV2UGP5_9ACTN</name>
<dbReference type="InterPro" id="IPR011010">
    <property type="entry name" value="DNA_brk_join_enz"/>
</dbReference>